<evidence type="ECO:0008006" key="4">
    <source>
        <dbReference type="Google" id="ProtNLM"/>
    </source>
</evidence>
<evidence type="ECO:0000256" key="1">
    <source>
        <dbReference type="SAM" id="MobiDB-lite"/>
    </source>
</evidence>
<dbReference type="Proteomes" id="UP000070168">
    <property type="component" value="Unassembled WGS sequence"/>
</dbReference>
<comment type="caution">
    <text evidence="2">The sequence shown here is derived from an EMBL/GenBank/DDBJ whole genome shotgun (WGS) entry which is preliminary data.</text>
</comment>
<feature type="region of interest" description="Disordered" evidence="1">
    <location>
        <begin position="215"/>
        <end position="246"/>
    </location>
</feature>
<name>A0A135LWV9_PENPA</name>
<feature type="compositionally biased region" description="Low complexity" evidence="1">
    <location>
        <begin position="228"/>
        <end position="240"/>
    </location>
</feature>
<dbReference type="OMA" id="VEPPRYF"/>
<dbReference type="STRING" id="5078.A0A135LWV9"/>
<dbReference type="RefSeq" id="XP_040651983.1">
    <property type="nucleotide sequence ID" value="XM_040788211.1"/>
</dbReference>
<feature type="region of interest" description="Disordered" evidence="1">
    <location>
        <begin position="115"/>
        <end position="162"/>
    </location>
</feature>
<gene>
    <name evidence="2" type="ORF">PGRI_004980</name>
</gene>
<feature type="compositionally biased region" description="Basic and acidic residues" evidence="1">
    <location>
        <begin position="28"/>
        <end position="47"/>
    </location>
</feature>
<organism evidence="2 3">
    <name type="scientific">Penicillium patulum</name>
    <name type="common">Penicillium griseofulvum</name>
    <dbReference type="NCBI Taxonomy" id="5078"/>
    <lineage>
        <taxon>Eukaryota</taxon>
        <taxon>Fungi</taxon>
        <taxon>Dikarya</taxon>
        <taxon>Ascomycota</taxon>
        <taxon>Pezizomycotina</taxon>
        <taxon>Eurotiomycetes</taxon>
        <taxon>Eurotiomycetidae</taxon>
        <taxon>Eurotiales</taxon>
        <taxon>Aspergillaceae</taxon>
        <taxon>Penicillium</taxon>
    </lineage>
</organism>
<dbReference type="OrthoDB" id="3903267at2759"/>
<accession>A0A135LWV9</accession>
<protein>
    <recommendedName>
        <fullName evidence="4">Myb-like domain-containing protein</fullName>
    </recommendedName>
</protein>
<evidence type="ECO:0000313" key="3">
    <source>
        <dbReference type="Proteomes" id="UP000070168"/>
    </source>
</evidence>
<dbReference type="GeneID" id="63703511"/>
<dbReference type="AlphaFoldDB" id="A0A135LWV9"/>
<evidence type="ECO:0000313" key="2">
    <source>
        <dbReference type="EMBL" id="KXG53448.1"/>
    </source>
</evidence>
<sequence>MPKKKAGSRKRDNEADLAELEKLRKQVAEQSKALKAEEDRKEEESKNKPQVNSRRQRTLVRWDVDTDIRLLLAMQYVCNINSIKVPWKEIATVMGEKFTEGAIVQHLSKLRVKREEQAKLVPPPLKRAGNGSKKGASPKEGAPKPRTSKRRRRDVSDTESEASVYTLKKKQFAKDKKKDTVFVAPKLRTKRQDTDSLGSQKLTCVGTEWISDFEKGNERAIDEESDTSEGSSTESSEATTQGAKKSKIVTLKVSSQRLASLDHHLGNSATFQEPVTPTNPSRAITNMAPRHPSYYPLMNSDPLTRLSPLPPCPFTNTRPGVAFPSNGPSPFDIANRAAIGTSDAVPGVTYSPFDFPTEMPFPDQYGGQGILYSESSGFENQFIPEDEMFVNLADVDPSRYLGYDCEDGKEF</sequence>
<reference evidence="2 3" key="1">
    <citation type="journal article" date="2016" name="BMC Genomics">
        <title>Genome sequencing and secondary metabolism of the postharvest pathogen Penicillium griseofulvum.</title>
        <authorList>
            <person name="Banani H."/>
            <person name="Marcet-Houben M."/>
            <person name="Ballester A.R."/>
            <person name="Abbruscato P."/>
            <person name="Gonzalez-Candelas L."/>
            <person name="Gabaldon T."/>
            <person name="Spadaro D."/>
        </authorList>
    </citation>
    <scope>NUCLEOTIDE SEQUENCE [LARGE SCALE GENOMIC DNA]</scope>
    <source>
        <strain evidence="2 3">PG3</strain>
    </source>
</reference>
<feature type="region of interest" description="Disordered" evidence="1">
    <location>
        <begin position="28"/>
        <end position="56"/>
    </location>
</feature>
<keyword evidence="3" id="KW-1185">Reference proteome</keyword>
<proteinExistence type="predicted"/>
<dbReference type="EMBL" id="LHQR01000014">
    <property type="protein sequence ID" value="KXG53448.1"/>
    <property type="molecule type" value="Genomic_DNA"/>
</dbReference>